<name>A0A1S0TPP3_LOALO</name>
<protein>
    <submittedName>
        <fullName evidence="1">Uncharacterized protein</fullName>
    </submittedName>
</protein>
<dbReference type="RefSeq" id="XP_003146048.1">
    <property type="nucleotide sequence ID" value="XM_003146000.1"/>
</dbReference>
<dbReference type="AlphaFoldDB" id="A0A1S0TPP3"/>
<sequence>MSIVFSNVTDFRKPFVSGTMPNDPSQLLTSALIDPNCQVDLCDSIKFMKLVPPKDEFAFKESRKGIRNSLKSSLKKKALLLFVCSIIGYEREGKEEKRVLYLEREERALSLPTKTHPLKLLLLLDNGGGGSGDGDSRWRRSLAALMCKGCEVSLSHSS</sequence>
<dbReference type="CTD" id="9947920"/>
<dbReference type="InParanoid" id="A0A1S0TPP3"/>
<proteinExistence type="predicted"/>
<dbReference type="EMBL" id="JH712066">
    <property type="protein sequence ID" value="EFO18023.1"/>
    <property type="molecule type" value="Genomic_DNA"/>
</dbReference>
<evidence type="ECO:0000313" key="1">
    <source>
        <dbReference type="EMBL" id="EFO18023.1"/>
    </source>
</evidence>
<gene>
    <name evidence="1" type="ORF">LOAG_10476</name>
</gene>
<accession>A0A1S0TPP3</accession>
<organism evidence="1">
    <name type="scientific">Loa loa</name>
    <name type="common">Eye worm</name>
    <name type="synonym">Filaria loa</name>
    <dbReference type="NCBI Taxonomy" id="7209"/>
    <lineage>
        <taxon>Eukaryota</taxon>
        <taxon>Metazoa</taxon>
        <taxon>Ecdysozoa</taxon>
        <taxon>Nematoda</taxon>
        <taxon>Chromadorea</taxon>
        <taxon>Rhabditida</taxon>
        <taxon>Spirurina</taxon>
        <taxon>Spiruromorpha</taxon>
        <taxon>Filarioidea</taxon>
        <taxon>Onchocercidae</taxon>
        <taxon>Loa</taxon>
    </lineage>
</organism>
<reference evidence="1" key="1">
    <citation type="submission" date="2012-04" db="EMBL/GenBank/DDBJ databases">
        <title>The Genome Sequence of Loa loa.</title>
        <authorList>
            <consortium name="The Broad Institute Genome Sequencing Platform"/>
            <consortium name="Broad Institute Genome Sequencing Center for Infectious Disease"/>
            <person name="Nutman T.B."/>
            <person name="Fink D.L."/>
            <person name="Russ C."/>
            <person name="Young S."/>
            <person name="Zeng Q."/>
            <person name="Gargeya S."/>
            <person name="Alvarado L."/>
            <person name="Berlin A."/>
            <person name="Chapman S.B."/>
            <person name="Chen Z."/>
            <person name="Freedman E."/>
            <person name="Gellesch M."/>
            <person name="Goldberg J."/>
            <person name="Griggs A."/>
            <person name="Gujja S."/>
            <person name="Heilman E.R."/>
            <person name="Heiman D."/>
            <person name="Howarth C."/>
            <person name="Mehta T."/>
            <person name="Neiman D."/>
            <person name="Pearson M."/>
            <person name="Roberts A."/>
            <person name="Saif S."/>
            <person name="Shea T."/>
            <person name="Shenoy N."/>
            <person name="Sisk P."/>
            <person name="Stolte C."/>
            <person name="Sykes S."/>
            <person name="White J."/>
            <person name="Yandava C."/>
            <person name="Haas B."/>
            <person name="Henn M.R."/>
            <person name="Nusbaum C."/>
            <person name="Birren B."/>
        </authorList>
    </citation>
    <scope>NUCLEOTIDE SEQUENCE [LARGE SCALE GENOMIC DNA]</scope>
</reference>
<dbReference type="GeneID" id="9947920"/>
<dbReference type="KEGG" id="loa:LOAG_10476"/>